<gene>
    <name evidence="3" type="ordered locus">Cyan7425_2620</name>
</gene>
<evidence type="ECO:0000313" key="3">
    <source>
        <dbReference type="EMBL" id="ACL44975.1"/>
    </source>
</evidence>
<proteinExistence type="predicted"/>
<sequence length="165" mass="17379">MQFTSKPQSLQLARYAIYPDALEAYISTCRTLGLLLGIVSSVALVAVVLSLRGWWWAGIWAYQLGQEYLSAQESPQSPQPSQPLLPPACVPIAALPPVSARFALATELAQGGTVVLPSSGATLVTPAPKPPLDTHAPQAKPRKKRATSKQVASSAKGKPLVEVAG</sequence>
<organism evidence="3">
    <name type="scientific">Cyanothece sp. (strain PCC 7425 / ATCC 29141)</name>
    <dbReference type="NCBI Taxonomy" id="395961"/>
    <lineage>
        <taxon>Bacteria</taxon>
        <taxon>Bacillati</taxon>
        <taxon>Cyanobacteriota</taxon>
        <taxon>Cyanophyceae</taxon>
        <taxon>Gomontiellales</taxon>
        <taxon>Cyanothecaceae</taxon>
        <taxon>Cyanothece</taxon>
    </lineage>
</organism>
<reference evidence="3" key="1">
    <citation type="submission" date="2009-01" db="EMBL/GenBank/DDBJ databases">
        <title>Complete sequence of chromosome Cyanothece sp. PCC 7425.</title>
        <authorList>
            <consortium name="US DOE Joint Genome Institute"/>
            <person name="Lucas S."/>
            <person name="Copeland A."/>
            <person name="Lapidus A."/>
            <person name="Glavina del Rio T."/>
            <person name="Dalin E."/>
            <person name="Tice H."/>
            <person name="Bruce D."/>
            <person name="Goodwin L."/>
            <person name="Pitluck S."/>
            <person name="Sims D."/>
            <person name="Meineke L."/>
            <person name="Brettin T."/>
            <person name="Detter J.C."/>
            <person name="Han C."/>
            <person name="Larimer F."/>
            <person name="Land M."/>
            <person name="Hauser L."/>
            <person name="Kyrpides N."/>
            <person name="Ovchinnikova G."/>
            <person name="Liberton M."/>
            <person name="Stoeckel J."/>
            <person name="Banerjee A."/>
            <person name="Singh A."/>
            <person name="Page L."/>
            <person name="Sato H."/>
            <person name="Zhao L."/>
            <person name="Sherman L."/>
            <person name="Pakrasi H."/>
            <person name="Richardson P."/>
        </authorList>
    </citation>
    <scope>NUCLEOTIDE SEQUENCE</scope>
    <source>
        <strain evidence="3">PCC 7425</strain>
    </source>
</reference>
<evidence type="ECO:0000256" key="1">
    <source>
        <dbReference type="SAM" id="MobiDB-lite"/>
    </source>
</evidence>
<dbReference type="AlphaFoldDB" id="B8HJM2"/>
<name>B8HJM2_CYAP4</name>
<feature type="transmembrane region" description="Helical" evidence="2">
    <location>
        <begin position="32"/>
        <end position="51"/>
    </location>
</feature>
<dbReference type="EMBL" id="CP001344">
    <property type="protein sequence ID" value="ACL44975.1"/>
    <property type="molecule type" value="Genomic_DNA"/>
</dbReference>
<protein>
    <submittedName>
        <fullName evidence="3">Uncharacterized protein</fullName>
    </submittedName>
</protein>
<keyword evidence="2" id="KW-1133">Transmembrane helix</keyword>
<keyword evidence="2" id="KW-0812">Transmembrane</keyword>
<evidence type="ECO:0000256" key="2">
    <source>
        <dbReference type="SAM" id="Phobius"/>
    </source>
</evidence>
<keyword evidence="2" id="KW-0472">Membrane</keyword>
<dbReference type="KEGG" id="cyn:Cyan7425_2620"/>
<feature type="region of interest" description="Disordered" evidence="1">
    <location>
        <begin position="118"/>
        <end position="165"/>
    </location>
</feature>
<accession>B8HJM2</accession>
<dbReference type="HOGENOM" id="CLU_1608133_0_0_3"/>